<dbReference type="InterPro" id="IPR011701">
    <property type="entry name" value="MFS"/>
</dbReference>
<dbReference type="GO" id="GO:0005765">
    <property type="term" value="C:lysosomal membrane"/>
    <property type="evidence" value="ECO:0007669"/>
    <property type="project" value="UniProtKB-SubCell"/>
</dbReference>
<evidence type="ECO:0000259" key="26">
    <source>
        <dbReference type="PROSITE" id="PS50850"/>
    </source>
</evidence>
<keyword evidence="7" id="KW-0472">Membrane</keyword>
<evidence type="ECO:0000256" key="4">
    <source>
        <dbReference type="ARBA" id="ARBA00022448"/>
    </source>
</evidence>
<dbReference type="EMBL" id="CP063310">
    <property type="protein sequence ID" value="QOS68150.1"/>
    <property type="molecule type" value="Genomic_DNA"/>
</dbReference>
<evidence type="ECO:0000313" key="28">
    <source>
        <dbReference type="Proteomes" id="UP000478463"/>
    </source>
</evidence>
<comment type="catalytic activity">
    <reaction evidence="16">
        <text>L-arginyl-L-alpha-amino acid(out) = L-arginyl-L-alpha-amino acid(in)</text>
        <dbReference type="Rhea" id="RHEA:79371"/>
        <dbReference type="ChEBI" id="CHEBI:84315"/>
    </reaction>
</comment>
<dbReference type="Pfam" id="PF07690">
    <property type="entry name" value="MFS_1"/>
    <property type="match status" value="1"/>
</dbReference>
<evidence type="ECO:0000256" key="11">
    <source>
        <dbReference type="ARBA" id="ARBA00044881"/>
    </source>
</evidence>
<dbReference type="KEGG" id="egd:GS424_016940"/>
<evidence type="ECO:0000256" key="12">
    <source>
        <dbReference type="ARBA" id="ARBA00044884"/>
    </source>
</evidence>
<evidence type="ECO:0000256" key="1">
    <source>
        <dbReference type="ARBA" id="ARBA00004155"/>
    </source>
</evidence>
<dbReference type="PROSITE" id="PS50850">
    <property type="entry name" value="MFS"/>
    <property type="match status" value="1"/>
</dbReference>
<feature type="domain" description="Major facilitator superfamily (MFS) profile" evidence="26">
    <location>
        <begin position="24"/>
        <end position="401"/>
    </location>
</feature>
<name>A0A6L7INQ4_9ACTN</name>
<comment type="catalytic activity">
    <reaction evidence="12">
        <text>L-alpha-aminoacyl-L-histidine(out) = L-alpha-aminoacyl-L-histidine(in)</text>
        <dbReference type="Rhea" id="RHEA:79375"/>
        <dbReference type="ChEBI" id="CHEBI:229967"/>
    </reaction>
</comment>
<dbReference type="InterPro" id="IPR020846">
    <property type="entry name" value="MFS_dom"/>
</dbReference>
<dbReference type="CDD" id="cd06174">
    <property type="entry name" value="MFS"/>
    <property type="match status" value="1"/>
</dbReference>
<sequence>MGDRAGGHADRDSDRRLSPYRWVILLVSCALIFMTNYLQFQMSSLAPLIVPRFGLDSVQLSSLLLAPLLSGVFLSIPGGVLCDRFGPRVVVAVATAVSVAAGFARVGAGDYPTLFCAMFLLGCCPAVLQASLIKLFCIWFKRSSNMAMGIYFASASVGIACAQATSNLFADMAVAFLVPSALFLACAAAWALFARDVPKGEEPPEGEPVARYLKTAAASKNVWLVALAVGLGMATSTAYVGLFPQALFEVHGLDPESAGATAAILSLGSIAGSMLGPLVCQRLGSVKGALAVIVVLGGIAKLLSWTLFGTVGIAAMLLVNGALGSAAGPVLEALPGAFPEIGHKYAGSAGGVVGSVSLAISYGLPLAVSGIAGADYSLNLILESLCFALAVVPIVLLSKVREAPAVAPVGAPVLPVTDAAPDPTSDPAPLP</sequence>
<evidence type="ECO:0000256" key="19">
    <source>
        <dbReference type="ARBA" id="ARBA00044912"/>
    </source>
</evidence>
<evidence type="ECO:0000256" key="23">
    <source>
        <dbReference type="ARBA" id="ARBA00045018"/>
    </source>
</evidence>
<comment type="catalytic activity">
    <reaction evidence="10">
        <text>L-histidyl-glycine(out) = L-histidyl-glycine(in)</text>
        <dbReference type="Rhea" id="RHEA:79395"/>
        <dbReference type="ChEBI" id="CHEBI:229957"/>
    </reaction>
</comment>
<dbReference type="InterPro" id="IPR036259">
    <property type="entry name" value="MFS_trans_sf"/>
</dbReference>
<comment type="catalytic activity">
    <reaction evidence="9">
        <text>L-lysyl-L-alanine(out) = L-lysyl-L-alanine(in)</text>
        <dbReference type="Rhea" id="RHEA:79399"/>
        <dbReference type="ChEBI" id="CHEBI:229954"/>
    </reaction>
</comment>
<comment type="subcellular location">
    <subcellularLocation>
        <location evidence="2">Cell membrane</location>
        <topology evidence="2">Multi-pass membrane protein</topology>
    </subcellularLocation>
    <subcellularLocation>
        <location evidence="1">Lysosome membrane</location>
        <topology evidence="1">Multi-pass membrane protein</topology>
    </subcellularLocation>
</comment>
<proteinExistence type="inferred from homology"/>
<gene>
    <name evidence="27" type="ORF">GS424_016940</name>
</gene>
<dbReference type="Gene3D" id="1.20.1250.20">
    <property type="entry name" value="MFS general substrate transporter like domains"/>
    <property type="match status" value="2"/>
</dbReference>
<comment type="catalytic activity">
    <reaction evidence="19">
        <text>L-histidyl-L-alpha-amino acid(out) = L-histidyl-L-alpha-amino acid(in)</text>
        <dbReference type="Rhea" id="RHEA:79379"/>
        <dbReference type="ChEBI" id="CHEBI:229964"/>
    </reaction>
</comment>
<dbReference type="PANTHER" id="PTHR23512">
    <property type="entry name" value="MAJOR FACILITATOR SUPERFAMILY DOMAIN-CONTAINING PROTEIN 1"/>
    <property type="match status" value="1"/>
</dbReference>
<evidence type="ECO:0000256" key="20">
    <source>
        <dbReference type="ARBA" id="ARBA00044919"/>
    </source>
</evidence>
<keyword evidence="4" id="KW-0813">Transport</keyword>
<evidence type="ECO:0000256" key="15">
    <source>
        <dbReference type="ARBA" id="ARBA00044898"/>
    </source>
</evidence>
<evidence type="ECO:0000256" key="25">
    <source>
        <dbReference type="ARBA" id="ARBA00046376"/>
    </source>
</evidence>
<comment type="subunit">
    <text evidence="25">Homodimer. Interacts with lysosomal protein GLMP (via lumenal domain); the interaction starts while both proteins are still in the endoplasmic reticulum and is required for stabilization of MFSD1 in lysosomes but has no direct effect on its targeting to lysosomes or transporter activity.</text>
</comment>
<evidence type="ECO:0000256" key="9">
    <source>
        <dbReference type="ARBA" id="ARBA00044876"/>
    </source>
</evidence>
<evidence type="ECO:0000256" key="18">
    <source>
        <dbReference type="ARBA" id="ARBA00044903"/>
    </source>
</evidence>
<reference evidence="27 28" key="1">
    <citation type="submission" date="2020-10" db="EMBL/GenBank/DDBJ databases">
        <title>Eggerthella sp. nov., isolated from human feces.</title>
        <authorList>
            <person name="Yajun G."/>
        </authorList>
    </citation>
    <scope>NUCLEOTIDE SEQUENCE [LARGE SCALE GENOMIC DNA]</scope>
    <source>
        <strain evidence="27 28">HF-1101</strain>
    </source>
</reference>
<comment type="catalytic activity">
    <reaction evidence="14">
        <text>L-alpha-aminoacyl-L-lysine(out) = L-alpha-aminoacyl-L-lysine(in)</text>
        <dbReference type="Rhea" id="RHEA:79383"/>
        <dbReference type="ChEBI" id="CHEBI:229966"/>
    </reaction>
</comment>
<dbReference type="PANTHER" id="PTHR23512:SF3">
    <property type="entry name" value="MAJOR FACILITATOR SUPERFAMILY DOMAIN-CONTAINING PROTEIN 1"/>
    <property type="match status" value="1"/>
</dbReference>
<protein>
    <recommendedName>
        <fullName evidence="22">Lysosomal dipeptide transporter MFSD1</fullName>
    </recommendedName>
    <alternativeName>
        <fullName evidence="23">Major facilitator superfamily domain-containing protein 1</fullName>
    </alternativeName>
</protein>
<dbReference type="InterPro" id="IPR052187">
    <property type="entry name" value="MFSD1"/>
</dbReference>
<evidence type="ECO:0000256" key="10">
    <source>
        <dbReference type="ARBA" id="ARBA00044878"/>
    </source>
</evidence>
<comment type="catalytic activity">
    <reaction evidence="21">
        <text>L-lysyl-glycine(out) = L-lysyl-glycine(in)</text>
        <dbReference type="Rhea" id="RHEA:79407"/>
        <dbReference type="ChEBI" id="CHEBI:191202"/>
    </reaction>
</comment>
<organism evidence="27 28">
    <name type="scientific">Eggerthella guodeyinii</name>
    <dbReference type="NCBI Taxonomy" id="2690837"/>
    <lineage>
        <taxon>Bacteria</taxon>
        <taxon>Bacillati</taxon>
        <taxon>Actinomycetota</taxon>
        <taxon>Coriobacteriia</taxon>
        <taxon>Eggerthellales</taxon>
        <taxon>Eggerthellaceae</taxon>
        <taxon>Eggerthella</taxon>
    </lineage>
</organism>
<evidence type="ECO:0000256" key="16">
    <source>
        <dbReference type="ARBA" id="ARBA00044899"/>
    </source>
</evidence>
<comment type="catalytic activity">
    <reaction evidence="11">
        <text>L-alpha-aminoacyl-L-arginine(out) = L-alpha-aminoacyl-L-arginine(in)</text>
        <dbReference type="Rhea" id="RHEA:79367"/>
        <dbReference type="ChEBI" id="CHEBI:229968"/>
    </reaction>
</comment>
<accession>A0A6L7INQ4</accession>
<keyword evidence="8" id="KW-0458">Lysosome</keyword>
<comment type="catalytic activity">
    <reaction evidence="13">
        <text>L-lysyl-L-alpha-amino acid(out) = L-lysyl-L-alpha-amino acid(in)</text>
        <dbReference type="Rhea" id="RHEA:79387"/>
        <dbReference type="ChEBI" id="CHEBI:229965"/>
    </reaction>
</comment>
<dbReference type="Proteomes" id="UP000478463">
    <property type="component" value="Chromosome"/>
</dbReference>
<evidence type="ECO:0000256" key="8">
    <source>
        <dbReference type="ARBA" id="ARBA00023228"/>
    </source>
</evidence>
<dbReference type="GO" id="GO:0022857">
    <property type="term" value="F:transmembrane transporter activity"/>
    <property type="evidence" value="ECO:0007669"/>
    <property type="project" value="InterPro"/>
</dbReference>
<dbReference type="RefSeq" id="WP_160940962.1">
    <property type="nucleotide sequence ID" value="NZ_CP063310.1"/>
</dbReference>
<evidence type="ECO:0000256" key="3">
    <source>
        <dbReference type="ARBA" id="ARBA00008335"/>
    </source>
</evidence>
<evidence type="ECO:0000256" key="2">
    <source>
        <dbReference type="ARBA" id="ARBA00004651"/>
    </source>
</evidence>
<dbReference type="AlphaFoldDB" id="A0A6L7INQ4"/>
<evidence type="ECO:0000256" key="21">
    <source>
        <dbReference type="ARBA" id="ARBA00044924"/>
    </source>
</evidence>
<dbReference type="SUPFAM" id="SSF103473">
    <property type="entry name" value="MFS general substrate transporter"/>
    <property type="match status" value="1"/>
</dbReference>
<evidence type="ECO:0000256" key="6">
    <source>
        <dbReference type="ARBA" id="ARBA00022989"/>
    </source>
</evidence>
<comment type="catalytic activity">
    <reaction evidence="15">
        <text>L-aspartyl-L-lysine(out) = L-aspartyl-L-lysine(in)</text>
        <dbReference type="Rhea" id="RHEA:79411"/>
        <dbReference type="ChEBI" id="CHEBI:229953"/>
    </reaction>
</comment>
<evidence type="ECO:0000256" key="14">
    <source>
        <dbReference type="ARBA" id="ARBA00044893"/>
    </source>
</evidence>
<evidence type="ECO:0000256" key="22">
    <source>
        <dbReference type="ARBA" id="ARBA00044985"/>
    </source>
</evidence>
<evidence type="ECO:0000313" key="27">
    <source>
        <dbReference type="EMBL" id="QOS68150.1"/>
    </source>
</evidence>
<evidence type="ECO:0000256" key="7">
    <source>
        <dbReference type="ARBA" id="ARBA00023136"/>
    </source>
</evidence>
<evidence type="ECO:0000256" key="24">
    <source>
        <dbReference type="ARBA" id="ARBA00045709"/>
    </source>
</evidence>
<keyword evidence="5" id="KW-0812">Transmembrane</keyword>
<keyword evidence="6" id="KW-1133">Transmembrane helix</keyword>
<evidence type="ECO:0000256" key="13">
    <source>
        <dbReference type="ARBA" id="ARBA00044891"/>
    </source>
</evidence>
<comment type="catalytic activity">
    <reaction evidence="18">
        <text>L-arginyl-glycine(out) = L-arginyl-glycine(in)</text>
        <dbReference type="Rhea" id="RHEA:79391"/>
        <dbReference type="ChEBI" id="CHEBI:229955"/>
    </reaction>
</comment>
<evidence type="ECO:0000256" key="17">
    <source>
        <dbReference type="ARBA" id="ARBA00044900"/>
    </source>
</evidence>
<comment type="similarity">
    <text evidence="3">Belongs to the major facilitator superfamily.</text>
</comment>
<comment type="function">
    <text evidence="24">Lysosomal dipeptide uniporter that selectively exports lysine, arginine or histidine-containing dipeptides with a net positive charge from the lysosome lumen into the cytosol. Could play a role in a specific type of protein O-glycosylation indirectly regulating macrophages migration and tissue invasion. Also essential for liver homeostasis.</text>
</comment>
<comment type="catalytic activity">
    <reaction evidence="20">
        <text>L-alanyl-L-lysine(out) = L-alanyl-L-lysine(in)</text>
        <dbReference type="Rhea" id="RHEA:79415"/>
        <dbReference type="ChEBI" id="CHEBI:192470"/>
    </reaction>
</comment>
<dbReference type="GO" id="GO:0005886">
    <property type="term" value="C:plasma membrane"/>
    <property type="evidence" value="ECO:0007669"/>
    <property type="project" value="UniProtKB-SubCell"/>
</dbReference>
<comment type="catalytic activity">
    <reaction evidence="17">
        <text>L-lysyl-L-lysine(out) = L-lysyl-L-lysine(in)</text>
        <dbReference type="Rhea" id="RHEA:79403"/>
        <dbReference type="ChEBI" id="CHEBI:229956"/>
    </reaction>
</comment>
<evidence type="ECO:0000256" key="5">
    <source>
        <dbReference type="ARBA" id="ARBA00022692"/>
    </source>
</evidence>